<evidence type="ECO:0000313" key="3">
    <source>
        <dbReference type="Proteomes" id="UP000183567"/>
    </source>
</evidence>
<dbReference type="Proteomes" id="UP000183567">
    <property type="component" value="Unassembled WGS sequence"/>
</dbReference>
<dbReference type="GO" id="GO:0005760">
    <property type="term" value="C:gamma DNA polymerase complex"/>
    <property type="evidence" value="ECO:0007669"/>
    <property type="project" value="InterPro"/>
</dbReference>
<dbReference type="InterPro" id="IPR019832">
    <property type="entry name" value="Mn/Fe_SOD_C"/>
</dbReference>
<dbReference type="GO" id="GO:0004784">
    <property type="term" value="F:superoxide dismutase activity"/>
    <property type="evidence" value="ECO:0007669"/>
    <property type="project" value="InterPro"/>
</dbReference>
<dbReference type="OrthoDB" id="239262at2759"/>
<dbReference type="GO" id="GO:0006264">
    <property type="term" value="P:mitochondrial DNA replication"/>
    <property type="evidence" value="ECO:0007669"/>
    <property type="project" value="TreeGrafter"/>
</dbReference>
<dbReference type="SUPFAM" id="SSF54719">
    <property type="entry name" value="Fe,Mn superoxide dismutase (SOD), C-terminal domain"/>
    <property type="match status" value="1"/>
</dbReference>
<gene>
    <name evidence="2" type="ORF">AZE42_06094</name>
</gene>
<keyword evidence="3" id="KW-1185">Reference proteome</keyword>
<name>A0A1J8Q4X7_9AGAM</name>
<evidence type="ECO:0000313" key="2">
    <source>
        <dbReference type="EMBL" id="OJA08745.1"/>
    </source>
</evidence>
<organism evidence="2 3">
    <name type="scientific">Rhizopogon vesiculosus</name>
    <dbReference type="NCBI Taxonomy" id="180088"/>
    <lineage>
        <taxon>Eukaryota</taxon>
        <taxon>Fungi</taxon>
        <taxon>Dikarya</taxon>
        <taxon>Basidiomycota</taxon>
        <taxon>Agaricomycotina</taxon>
        <taxon>Agaricomycetes</taxon>
        <taxon>Agaricomycetidae</taxon>
        <taxon>Boletales</taxon>
        <taxon>Suillineae</taxon>
        <taxon>Rhizopogonaceae</taxon>
        <taxon>Rhizopogon</taxon>
    </lineage>
</organism>
<dbReference type="GO" id="GO:0046872">
    <property type="term" value="F:metal ion binding"/>
    <property type="evidence" value="ECO:0007669"/>
    <property type="project" value="InterPro"/>
</dbReference>
<sequence length="151" mass="16741">MKCTPKDVVGNIHDYLNYCVQDVFVTHAAFSKVLPAFLEHFPSPVSFGGILEMGSSFLMVNESRDAYLANVKMSYWEPDGHINHSVFWKDLAPASREGKRTSGTMKHGPLKQAIGQTFCSLNELKKQFSVTAAAIQGSGWAGLDLKMLRLM</sequence>
<dbReference type="InterPro" id="IPR002297">
    <property type="entry name" value="DNA-dir_DNA_pol_A_mt"/>
</dbReference>
<accession>A0A1J8Q4X7</accession>
<dbReference type="EMBL" id="LVVM01006203">
    <property type="protein sequence ID" value="OJA08745.1"/>
    <property type="molecule type" value="Genomic_DNA"/>
</dbReference>
<dbReference type="InterPro" id="IPR036314">
    <property type="entry name" value="SOD_C_sf"/>
</dbReference>
<proteinExistence type="predicted"/>
<dbReference type="GO" id="GO:0008408">
    <property type="term" value="F:3'-5' exonuclease activity"/>
    <property type="evidence" value="ECO:0007669"/>
    <property type="project" value="TreeGrafter"/>
</dbReference>
<dbReference type="Pfam" id="PF02777">
    <property type="entry name" value="Sod_Fe_C"/>
    <property type="match status" value="1"/>
</dbReference>
<dbReference type="STRING" id="180088.A0A1J8Q4X7"/>
<reference evidence="2 3" key="1">
    <citation type="submission" date="2016-03" db="EMBL/GenBank/DDBJ databases">
        <title>Comparative genomics of the ectomycorrhizal sister species Rhizopogon vinicolor and Rhizopogon vesiculosus (Basidiomycota: Boletales) reveals a divergence of the mating type B locus.</title>
        <authorList>
            <person name="Mujic A.B."/>
            <person name="Kuo A."/>
            <person name="Tritt A."/>
            <person name="Lipzen A."/>
            <person name="Chen C."/>
            <person name="Johnson J."/>
            <person name="Sharma A."/>
            <person name="Barry K."/>
            <person name="Grigoriev I.V."/>
            <person name="Spatafora J.W."/>
        </authorList>
    </citation>
    <scope>NUCLEOTIDE SEQUENCE [LARGE SCALE GENOMIC DNA]</scope>
    <source>
        <strain evidence="2 3">AM-OR11-056</strain>
    </source>
</reference>
<dbReference type="GO" id="GO:0003677">
    <property type="term" value="F:DNA binding"/>
    <property type="evidence" value="ECO:0007669"/>
    <property type="project" value="InterPro"/>
</dbReference>
<protein>
    <recommendedName>
        <fullName evidence="1">Manganese/iron superoxide dismutase C-terminal domain-containing protein</fullName>
    </recommendedName>
</protein>
<evidence type="ECO:0000259" key="1">
    <source>
        <dbReference type="Pfam" id="PF02777"/>
    </source>
</evidence>
<dbReference type="Gene3D" id="3.30.420.390">
    <property type="match status" value="1"/>
</dbReference>
<dbReference type="PANTHER" id="PTHR10267:SF0">
    <property type="entry name" value="DNA POLYMERASE SUBUNIT GAMMA-1"/>
    <property type="match status" value="1"/>
</dbReference>
<feature type="domain" description="Manganese/iron superoxide dismutase C-terminal" evidence="1">
    <location>
        <begin position="107"/>
        <end position="143"/>
    </location>
</feature>
<comment type="caution">
    <text evidence="2">The sequence shown here is derived from an EMBL/GenBank/DDBJ whole genome shotgun (WGS) entry which is preliminary data.</text>
</comment>
<dbReference type="GO" id="GO:0003887">
    <property type="term" value="F:DNA-directed DNA polymerase activity"/>
    <property type="evidence" value="ECO:0007669"/>
    <property type="project" value="TreeGrafter"/>
</dbReference>
<dbReference type="PANTHER" id="PTHR10267">
    <property type="entry name" value="DNA POLYMERASE SUBUNIT GAMMA-1"/>
    <property type="match status" value="1"/>
</dbReference>
<dbReference type="Gene3D" id="3.55.40.20">
    <property type="entry name" value="Iron/manganese superoxide dismutase, C-terminal domain"/>
    <property type="match status" value="1"/>
</dbReference>
<dbReference type="AlphaFoldDB" id="A0A1J8Q4X7"/>